<comment type="cofactor">
    <cofactor evidence="2">
        <name>Mg(2+)</name>
        <dbReference type="ChEBI" id="CHEBI:18420"/>
    </cofactor>
</comment>
<evidence type="ECO:0000256" key="6">
    <source>
        <dbReference type="ARBA" id="ARBA00022842"/>
    </source>
</evidence>
<protein>
    <submittedName>
        <fullName evidence="9">CoA pyrophosphatase</fullName>
    </submittedName>
</protein>
<dbReference type="Pfam" id="PF00293">
    <property type="entry name" value="NUDIX"/>
    <property type="match status" value="1"/>
</dbReference>
<organism evidence="9 10">
    <name type="scientific">Leucobacter alluvii</name>
    <dbReference type="NCBI Taxonomy" id="340321"/>
    <lineage>
        <taxon>Bacteria</taxon>
        <taxon>Bacillati</taxon>
        <taxon>Actinomycetota</taxon>
        <taxon>Actinomycetes</taxon>
        <taxon>Micrococcales</taxon>
        <taxon>Microbacteriaceae</taxon>
        <taxon>Leucobacter</taxon>
    </lineage>
</organism>
<keyword evidence="6" id="KW-0460">Magnesium</keyword>
<dbReference type="InterPro" id="IPR045121">
    <property type="entry name" value="CoAse"/>
</dbReference>
<dbReference type="PROSITE" id="PS51462">
    <property type="entry name" value="NUDIX"/>
    <property type="match status" value="1"/>
</dbReference>
<feature type="domain" description="Nudix hydrolase" evidence="8">
    <location>
        <begin position="51"/>
        <end position="183"/>
    </location>
</feature>
<dbReference type="Gene3D" id="3.90.79.10">
    <property type="entry name" value="Nucleoside Triphosphate Pyrophosphohydrolase"/>
    <property type="match status" value="1"/>
</dbReference>
<keyword evidence="7" id="KW-0464">Manganese</keyword>
<comment type="caution">
    <text evidence="9">The sequence shown here is derived from an EMBL/GenBank/DDBJ whole genome shotgun (WGS) entry which is preliminary data.</text>
</comment>
<evidence type="ECO:0000256" key="7">
    <source>
        <dbReference type="ARBA" id="ARBA00023211"/>
    </source>
</evidence>
<gene>
    <name evidence="9" type="ORF">GCM10009786_20560</name>
</gene>
<dbReference type="PROSITE" id="PS01293">
    <property type="entry name" value="NUDIX_COA"/>
    <property type="match status" value="1"/>
</dbReference>
<dbReference type="InterPro" id="IPR000059">
    <property type="entry name" value="NUDIX_hydrolase_NudL_CS"/>
</dbReference>
<evidence type="ECO:0000259" key="8">
    <source>
        <dbReference type="PROSITE" id="PS51462"/>
    </source>
</evidence>
<keyword evidence="10" id="KW-1185">Reference proteome</keyword>
<dbReference type="SUPFAM" id="SSF55811">
    <property type="entry name" value="Nudix"/>
    <property type="match status" value="1"/>
</dbReference>
<evidence type="ECO:0000256" key="2">
    <source>
        <dbReference type="ARBA" id="ARBA00001946"/>
    </source>
</evidence>
<dbReference type="InterPro" id="IPR015797">
    <property type="entry name" value="NUDIX_hydrolase-like_dom_sf"/>
</dbReference>
<dbReference type="PANTHER" id="PTHR12992:SF11">
    <property type="entry name" value="MITOCHONDRIAL COENZYME A DIPHOSPHATASE NUDT8"/>
    <property type="match status" value="1"/>
</dbReference>
<evidence type="ECO:0000256" key="4">
    <source>
        <dbReference type="ARBA" id="ARBA00022723"/>
    </source>
</evidence>
<accession>A0ABN3B6W2</accession>
<sequence>MTGMPRTVADAEGELRALLSRRVAVSYEPQAPRTDRPLRRSAVLILFGALDRRPAEHGARTVPPELDVLLTRRADSMRHHAGQIAFPGGGSEAQDRDASETALREAAEETGIDPSGVEVLGSLQPVHIPVSNNLVTPVVGWWRRASAVAADHAESVEVFRAPVAEMLDPAARGTSVLQQGASTYRGAAFALGPHLGGHLVWGFTGMTLASLFDELGWAEPWDPRQEFPVAP</sequence>
<proteinExistence type="inferred from homology"/>
<keyword evidence="4" id="KW-0479">Metal-binding</keyword>
<evidence type="ECO:0000313" key="10">
    <source>
        <dbReference type="Proteomes" id="UP001501084"/>
    </source>
</evidence>
<reference evidence="9 10" key="1">
    <citation type="journal article" date="2019" name="Int. J. Syst. Evol. Microbiol.">
        <title>The Global Catalogue of Microorganisms (GCM) 10K type strain sequencing project: providing services to taxonomists for standard genome sequencing and annotation.</title>
        <authorList>
            <consortium name="The Broad Institute Genomics Platform"/>
            <consortium name="The Broad Institute Genome Sequencing Center for Infectious Disease"/>
            <person name="Wu L."/>
            <person name="Ma J."/>
        </authorList>
    </citation>
    <scope>NUCLEOTIDE SEQUENCE [LARGE SCALE GENOMIC DNA]</scope>
    <source>
        <strain evidence="9 10">JCM 14919</strain>
    </source>
</reference>
<name>A0ABN3B6W2_9MICO</name>
<comment type="similarity">
    <text evidence="3">Belongs to the Nudix hydrolase family. PCD1 subfamily.</text>
</comment>
<dbReference type="CDD" id="cd03426">
    <property type="entry name" value="NUDIX_CoAse_Nudt7"/>
    <property type="match status" value="1"/>
</dbReference>
<evidence type="ECO:0000256" key="1">
    <source>
        <dbReference type="ARBA" id="ARBA00001936"/>
    </source>
</evidence>
<evidence type="ECO:0000313" key="9">
    <source>
        <dbReference type="EMBL" id="GAA2189033.1"/>
    </source>
</evidence>
<dbReference type="EMBL" id="BAAAOP010000007">
    <property type="protein sequence ID" value="GAA2189033.1"/>
    <property type="molecule type" value="Genomic_DNA"/>
</dbReference>
<evidence type="ECO:0000256" key="5">
    <source>
        <dbReference type="ARBA" id="ARBA00022801"/>
    </source>
</evidence>
<evidence type="ECO:0000256" key="3">
    <source>
        <dbReference type="ARBA" id="ARBA00006506"/>
    </source>
</evidence>
<dbReference type="PANTHER" id="PTHR12992">
    <property type="entry name" value="NUDIX HYDROLASE"/>
    <property type="match status" value="1"/>
</dbReference>
<dbReference type="Proteomes" id="UP001501084">
    <property type="component" value="Unassembled WGS sequence"/>
</dbReference>
<keyword evidence="5" id="KW-0378">Hydrolase</keyword>
<dbReference type="InterPro" id="IPR000086">
    <property type="entry name" value="NUDIX_hydrolase_dom"/>
</dbReference>
<comment type="cofactor">
    <cofactor evidence="1">
        <name>Mn(2+)</name>
        <dbReference type="ChEBI" id="CHEBI:29035"/>
    </cofactor>
</comment>